<sequence>MSSAETRPAANSSAGFPPLSFLHVSGALTNENDC</sequence>
<dbReference type="AlphaFoldDB" id="A0AAD9YBC7"/>
<evidence type="ECO:0000313" key="3">
    <source>
        <dbReference type="Proteomes" id="UP001281614"/>
    </source>
</evidence>
<accession>A0AAD9YBC7</accession>
<dbReference type="EMBL" id="VYYT01000244">
    <property type="protein sequence ID" value="KAK2753192.1"/>
    <property type="molecule type" value="Genomic_DNA"/>
</dbReference>
<name>A0AAD9YBC7_COLKA</name>
<reference evidence="2" key="1">
    <citation type="submission" date="2023-02" db="EMBL/GenBank/DDBJ databases">
        <title>Colletotrichum kahawae CIFC_Que2 genome sequencing and assembly.</title>
        <authorList>
            <person name="Baroncelli R."/>
        </authorList>
    </citation>
    <scope>NUCLEOTIDE SEQUENCE</scope>
    <source>
        <strain evidence="2">CIFC_Que2</strain>
    </source>
</reference>
<comment type="caution">
    <text evidence="2">The sequence shown here is derived from an EMBL/GenBank/DDBJ whole genome shotgun (WGS) entry which is preliminary data.</text>
</comment>
<gene>
    <name evidence="2" type="ORF">CKAH01_17627</name>
</gene>
<protein>
    <submittedName>
        <fullName evidence="2">Uncharacterized protein</fullName>
    </submittedName>
</protein>
<feature type="region of interest" description="Disordered" evidence="1">
    <location>
        <begin position="1"/>
        <end position="21"/>
    </location>
</feature>
<feature type="compositionally biased region" description="Polar residues" evidence="1">
    <location>
        <begin position="1"/>
        <end position="14"/>
    </location>
</feature>
<keyword evidence="3" id="KW-1185">Reference proteome</keyword>
<evidence type="ECO:0000256" key="1">
    <source>
        <dbReference type="SAM" id="MobiDB-lite"/>
    </source>
</evidence>
<proteinExistence type="predicted"/>
<evidence type="ECO:0000313" key="2">
    <source>
        <dbReference type="EMBL" id="KAK2753192.1"/>
    </source>
</evidence>
<dbReference type="Proteomes" id="UP001281614">
    <property type="component" value="Unassembled WGS sequence"/>
</dbReference>
<organism evidence="2 3">
    <name type="scientific">Colletotrichum kahawae</name>
    <name type="common">Coffee berry disease fungus</name>
    <dbReference type="NCBI Taxonomy" id="34407"/>
    <lineage>
        <taxon>Eukaryota</taxon>
        <taxon>Fungi</taxon>
        <taxon>Dikarya</taxon>
        <taxon>Ascomycota</taxon>
        <taxon>Pezizomycotina</taxon>
        <taxon>Sordariomycetes</taxon>
        <taxon>Hypocreomycetidae</taxon>
        <taxon>Glomerellales</taxon>
        <taxon>Glomerellaceae</taxon>
        <taxon>Colletotrichum</taxon>
        <taxon>Colletotrichum gloeosporioides species complex</taxon>
    </lineage>
</organism>